<comment type="caution">
    <text evidence="1">The sequence shown here is derived from an EMBL/GenBank/DDBJ whole genome shotgun (WGS) entry which is preliminary data.</text>
</comment>
<dbReference type="EMBL" id="CAJNOG010006455">
    <property type="protein sequence ID" value="CAF1560036.1"/>
    <property type="molecule type" value="Genomic_DNA"/>
</dbReference>
<name>A0A815XPC8_9BILA</name>
<evidence type="ECO:0000313" key="2">
    <source>
        <dbReference type="Proteomes" id="UP000663845"/>
    </source>
</evidence>
<gene>
    <name evidence="1" type="ORF">JYZ213_LOCUS46823</name>
</gene>
<feature type="non-terminal residue" evidence="1">
    <location>
        <position position="1"/>
    </location>
</feature>
<organism evidence="1 2">
    <name type="scientific">Adineta steineri</name>
    <dbReference type="NCBI Taxonomy" id="433720"/>
    <lineage>
        <taxon>Eukaryota</taxon>
        <taxon>Metazoa</taxon>
        <taxon>Spiralia</taxon>
        <taxon>Gnathifera</taxon>
        <taxon>Rotifera</taxon>
        <taxon>Eurotatoria</taxon>
        <taxon>Bdelloidea</taxon>
        <taxon>Adinetida</taxon>
        <taxon>Adinetidae</taxon>
        <taxon>Adineta</taxon>
    </lineage>
</organism>
<evidence type="ECO:0000313" key="1">
    <source>
        <dbReference type="EMBL" id="CAF1560036.1"/>
    </source>
</evidence>
<reference evidence="1" key="1">
    <citation type="submission" date="2021-02" db="EMBL/GenBank/DDBJ databases">
        <authorList>
            <person name="Nowell W R."/>
        </authorList>
    </citation>
    <scope>NUCLEOTIDE SEQUENCE</scope>
</reference>
<dbReference type="AlphaFoldDB" id="A0A815XPC8"/>
<sequence>MKCDAPAIGSCGVPRNPIVTPSESQLESKKVGSVGPYPADVLLATSFIAYFNQTALETTLTPFTNRQFNWHEVDVSILFAVAGIEITIVYIG</sequence>
<protein>
    <submittedName>
        <fullName evidence="1">Uncharacterized protein</fullName>
    </submittedName>
</protein>
<proteinExistence type="predicted"/>
<accession>A0A815XPC8</accession>
<dbReference type="Proteomes" id="UP000663845">
    <property type="component" value="Unassembled WGS sequence"/>
</dbReference>